<dbReference type="RefSeq" id="WP_045774536.1">
    <property type="nucleotide sequence ID" value="NZ_LAJY01000051.1"/>
</dbReference>
<dbReference type="PATRIC" id="fig|552518.3.peg.3280"/>
<reference evidence="1 2" key="1">
    <citation type="submission" date="2015-03" db="EMBL/GenBank/DDBJ databases">
        <title>Draft genome sequence of Elstera litoralis.</title>
        <authorList>
            <person name="Rahalkar M.C."/>
            <person name="Dhakephalkar P.K."/>
            <person name="Pore S.D."/>
            <person name="Arora P."/>
            <person name="Kapse N.G."/>
            <person name="Pandit P.S."/>
        </authorList>
    </citation>
    <scope>NUCLEOTIDE SEQUENCE [LARGE SCALE GENOMIC DNA]</scope>
    <source>
        <strain evidence="1 2">Dia-1</strain>
    </source>
</reference>
<dbReference type="Proteomes" id="UP000033774">
    <property type="component" value="Unassembled WGS sequence"/>
</dbReference>
<dbReference type="AlphaFoldDB" id="A0A0F3IVH5"/>
<name>A0A0F3IVH5_9PROT</name>
<dbReference type="OrthoDB" id="9806592at2"/>
<protein>
    <submittedName>
        <fullName evidence="1">Uncharacterized protein</fullName>
    </submittedName>
</protein>
<proteinExistence type="predicted"/>
<gene>
    <name evidence="1" type="ORF">VZ95_02860</name>
</gene>
<sequence>MFAAAAAMTEGNLVWALITGNPVMADGVALFHASHNNLAGAGAAPDVASLSAMRKAIRMQKSLGGNEMNLAASLILAPPSLETGLEQLLAPLARYLPATTDEVNPFAGKFETVIESRLETASATAWYGMVSPNTIDTIEVAYLNGQQGLYTESRVGFDVDGMEMKARLDIGASVIDFRGFYKNPG</sequence>
<evidence type="ECO:0000313" key="2">
    <source>
        <dbReference type="Proteomes" id="UP000033774"/>
    </source>
</evidence>
<accession>A0A0F3IVH5</accession>
<dbReference type="EMBL" id="LAJY01000051">
    <property type="protein sequence ID" value="KJV10750.1"/>
    <property type="molecule type" value="Genomic_DNA"/>
</dbReference>
<comment type="caution">
    <text evidence="1">The sequence shown here is derived from an EMBL/GenBank/DDBJ whole genome shotgun (WGS) entry which is preliminary data.</text>
</comment>
<keyword evidence="2" id="KW-1185">Reference proteome</keyword>
<organism evidence="1 2">
    <name type="scientific">Elstera litoralis</name>
    <dbReference type="NCBI Taxonomy" id="552518"/>
    <lineage>
        <taxon>Bacteria</taxon>
        <taxon>Pseudomonadati</taxon>
        <taxon>Pseudomonadota</taxon>
        <taxon>Alphaproteobacteria</taxon>
        <taxon>Rhodospirillales</taxon>
        <taxon>Rhodospirillaceae</taxon>
        <taxon>Elstera</taxon>
    </lineage>
</organism>
<evidence type="ECO:0000313" key="1">
    <source>
        <dbReference type="EMBL" id="KJV10750.1"/>
    </source>
</evidence>
<dbReference type="Pfam" id="PF25209">
    <property type="entry name" value="Phage_capsid_4"/>
    <property type="match status" value="1"/>
</dbReference>